<proteinExistence type="inferred from homology"/>
<comment type="similarity">
    <text evidence="1">Belongs to the UPF0423 family.</text>
</comment>
<keyword evidence="5" id="KW-1185">Reference proteome</keyword>
<dbReference type="EMBL" id="JACICC010000006">
    <property type="protein sequence ID" value="MBB3810521.1"/>
    <property type="molecule type" value="Genomic_DNA"/>
</dbReference>
<dbReference type="Gene3D" id="2.60.40.2480">
    <property type="entry name" value="Periplasmic metal-binding protein Tp34-type"/>
    <property type="match status" value="1"/>
</dbReference>
<dbReference type="Pfam" id="PF10634">
    <property type="entry name" value="Iron_transport"/>
    <property type="match status" value="1"/>
</dbReference>
<dbReference type="InterPro" id="IPR038482">
    <property type="entry name" value="Tp34-type_sf"/>
</dbReference>
<comment type="caution">
    <text evidence="4">The sequence shown here is derived from an EMBL/GenBank/DDBJ whole genome shotgun (WGS) entry which is preliminary data.</text>
</comment>
<evidence type="ECO:0000256" key="2">
    <source>
        <dbReference type="ARBA" id="ARBA00022729"/>
    </source>
</evidence>
<organism evidence="4 5">
    <name type="scientific">Pseudochelatococcus contaminans</name>
    <dbReference type="NCBI Taxonomy" id="1538103"/>
    <lineage>
        <taxon>Bacteria</taxon>
        <taxon>Pseudomonadati</taxon>
        <taxon>Pseudomonadota</taxon>
        <taxon>Alphaproteobacteria</taxon>
        <taxon>Hyphomicrobiales</taxon>
        <taxon>Chelatococcaceae</taxon>
        <taxon>Pseudochelatococcus</taxon>
    </lineage>
</organism>
<dbReference type="Proteomes" id="UP000537592">
    <property type="component" value="Unassembled WGS sequence"/>
</dbReference>
<dbReference type="InterPro" id="IPR018470">
    <property type="entry name" value="Metal-bd_Tp34-typ"/>
</dbReference>
<evidence type="ECO:0000313" key="5">
    <source>
        <dbReference type="Proteomes" id="UP000537592"/>
    </source>
</evidence>
<feature type="signal peptide" evidence="3">
    <location>
        <begin position="1"/>
        <end position="24"/>
    </location>
</feature>
<name>A0A7W5Z5E6_9HYPH</name>
<sequence>MKSGFMVASAVFVGAALLGPMAQAAEFYVGEPVVKNFLQLSPAYLEGIEMDRHPPGMSMDPKAIHFEIDIHAAADEPHGFPEDAWIPYLNVELTIAKKGTNFSERKVLAPMQANDGPHYANNFNMDGPGEYTATYVISPPDLIRHVDKDTGVPAWWEPVTVSWTFQYPSKPND</sequence>
<gene>
    <name evidence="4" type="ORF">FHS81_002622</name>
</gene>
<dbReference type="AlphaFoldDB" id="A0A7W5Z5E6"/>
<dbReference type="PIRSF" id="PIRSF017018">
    <property type="entry name" value="Tp34"/>
    <property type="match status" value="1"/>
</dbReference>
<evidence type="ECO:0000256" key="3">
    <source>
        <dbReference type="SAM" id="SignalP"/>
    </source>
</evidence>
<evidence type="ECO:0000256" key="1">
    <source>
        <dbReference type="ARBA" id="ARBA00010013"/>
    </source>
</evidence>
<evidence type="ECO:0008006" key="6">
    <source>
        <dbReference type="Google" id="ProtNLM"/>
    </source>
</evidence>
<reference evidence="4 5" key="1">
    <citation type="submission" date="2020-08" db="EMBL/GenBank/DDBJ databases">
        <title>Genomic Encyclopedia of Type Strains, Phase IV (KMG-IV): sequencing the most valuable type-strain genomes for metagenomic binning, comparative biology and taxonomic classification.</title>
        <authorList>
            <person name="Goeker M."/>
        </authorList>
    </citation>
    <scope>NUCLEOTIDE SEQUENCE [LARGE SCALE GENOMIC DNA]</scope>
    <source>
        <strain evidence="4 5">DSM 28760</strain>
    </source>
</reference>
<feature type="chain" id="PRO_5031327701" description="Pathogen-specific membrane antigen" evidence="3">
    <location>
        <begin position="25"/>
        <end position="173"/>
    </location>
</feature>
<keyword evidence="2 3" id="KW-0732">Signal</keyword>
<evidence type="ECO:0000313" key="4">
    <source>
        <dbReference type="EMBL" id="MBB3810521.1"/>
    </source>
</evidence>
<accession>A0A7W5Z5E6</accession>
<protein>
    <recommendedName>
        <fullName evidence="6">Pathogen-specific membrane antigen</fullName>
    </recommendedName>
</protein>